<protein>
    <recommendedName>
        <fullName evidence="8">Outer membrane lipoprotein carrier protein LolA</fullName>
    </recommendedName>
</protein>
<gene>
    <name evidence="6" type="ORF">BFG52_13610</name>
</gene>
<evidence type="ECO:0000313" key="6">
    <source>
        <dbReference type="EMBL" id="AOA60005.1"/>
    </source>
</evidence>
<evidence type="ECO:0000256" key="5">
    <source>
        <dbReference type="SAM" id="SignalP"/>
    </source>
</evidence>
<dbReference type="GO" id="GO:0015031">
    <property type="term" value="P:protein transport"/>
    <property type="evidence" value="ECO:0007669"/>
    <property type="project" value="UniProtKB-KW"/>
</dbReference>
<accession>A0A1B2M472</accession>
<evidence type="ECO:0000256" key="1">
    <source>
        <dbReference type="ARBA" id="ARBA00011245"/>
    </source>
</evidence>
<organism evidence="6 7">
    <name type="scientific">Acinetobacter larvae</name>
    <dbReference type="NCBI Taxonomy" id="1789224"/>
    <lineage>
        <taxon>Bacteria</taxon>
        <taxon>Pseudomonadati</taxon>
        <taxon>Pseudomonadota</taxon>
        <taxon>Gammaproteobacteria</taxon>
        <taxon>Moraxellales</taxon>
        <taxon>Moraxellaceae</taxon>
        <taxon>Acinetobacter</taxon>
    </lineage>
</organism>
<evidence type="ECO:0000256" key="2">
    <source>
        <dbReference type="ARBA" id="ARBA00022448"/>
    </source>
</evidence>
<dbReference type="SUPFAM" id="SSF89392">
    <property type="entry name" value="Prokaryotic lipoproteins and lipoprotein localization factors"/>
    <property type="match status" value="1"/>
</dbReference>
<dbReference type="KEGG" id="ala:BFG52_13610"/>
<reference evidence="6 7" key="1">
    <citation type="submission" date="2016-08" db="EMBL/GenBank/DDBJ databases">
        <authorList>
            <person name="Seilhamer J.J."/>
        </authorList>
    </citation>
    <scope>NUCLEOTIDE SEQUENCE [LARGE SCALE GENOMIC DNA]</scope>
    <source>
        <strain evidence="6 7">BRTC-1</strain>
    </source>
</reference>
<evidence type="ECO:0000256" key="3">
    <source>
        <dbReference type="ARBA" id="ARBA00022729"/>
    </source>
</evidence>
<keyword evidence="2" id="KW-0813">Transport</keyword>
<dbReference type="OrthoDB" id="7025041at2"/>
<proteinExistence type="predicted"/>
<dbReference type="EMBL" id="CP016895">
    <property type="protein sequence ID" value="AOA60005.1"/>
    <property type="molecule type" value="Genomic_DNA"/>
</dbReference>
<evidence type="ECO:0000256" key="4">
    <source>
        <dbReference type="ARBA" id="ARBA00022927"/>
    </source>
</evidence>
<evidence type="ECO:0000313" key="7">
    <source>
        <dbReference type="Proteomes" id="UP000093391"/>
    </source>
</evidence>
<keyword evidence="3 5" id="KW-0732">Signal</keyword>
<dbReference type="Proteomes" id="UP000093391">
    <property type="component" value="Chromosome"/>
</dbReference>
<keyword evidence="7" id="KW-1185">Reference proteome</keyword>
<feature type="signal peptide" evidence="5">
    <location>
        <begin position="1"/>
        <end position="21"/>
    </location>
</feature>
<dbReference type="AlphaFoldDB" id="A0A1B2M472"/>
<feature type="chain" id="PRO_5008540034" description="Outer membrane lipoprotein carrier protein LolA" evidence="5">
    <location>
        <begin position="22"/>
        <end position="219"/>
    </location>
</feature>
<dbReference type="Gene3D" id="2.50.20.10">
    <property type="entry name" value="Lipoprotein localisation LolA/LolB/LppX"/>
    <property type="match status" value="1"/>
</dbReference>
<keyword evidence="4" id="KW-0653">Protein transport</keyword>
<comment type="subunit">
    <text evidence="1">Monomer.</text>
</comment>
<dbReference type="InterPro" id="IPR029046">
    <property type="entry name" value="LolA/LolB/LppX"/>
</dbReference>
<name>A0A1B2M472_9GAMM</name>
<dbReference type="STRING" id="1789224.BFG52_13610"/>
<dbReference type="InterPro" id="IPR004564">
    <property type="entry name" value="OM_lipoprot_carrier_LolA-like"/>
</dbReference>
<sequence>MTHLVLALFCCSLGLSTTALQAQSPVQSNVQSQMQNNDLNKIFQQLAATAIVRANFEQKKQLTGVNKSFVSNGSVVFSKAEGVLWKMQRPVQADLIVTQHKLVQKTQRSMSQIAVDKSPYASVATMFLQLMAGNSQAIAQNFDVVSVQYTPQQWKISLTPKSNLFKKLFVRVDAVGGRYVDHLLITEQGQNSTAIRFTGQSSQPQQLTAHENALFQLAK</sequence>
<evidence type="ECO:0008006" key="8">
    <source>
        <dbReference type="Google" id="ProtNLM"/>
    </source>
</evidence>
<dbReference type="CDD" id="cd16325">
    <property type="entry name" value="LolA"/>
    <property type="match status" value="1"/>
</dbReference>
<dbReference type="Pfam" id="PF03548">
    <property type="entry name" value="LolA"/>
    <property type="match status" value="1"/>
</dbReference>